<dbReference type="PANTHER" id="PTHR43649">
    <property type="entry name" value="ARABINOSE-BINDING PROTEIN-RELATED"/>
    <property type="match status" value="1"/>
</dbReference>
<sequence length="433" mass="47292">MNNRTWMSRSLAGTAVMMLGLTLAGCGGGGGDASSRPENELHLAVYGDASNKVEQAMVDKFNETSDVKIVLDTIPGADYQTKLQTIIDTDSAPDIFFNWGGGSIANFVKADLLMPLDDFIEEDPQLKDAFLPSVFETAVIDDKSYGIPMRGTQPVMLFNNSEVLKQAGIDAPPATWDELLEAVEKLKAAGVTPIALGGADQWPTQMWFQYVFDRVAGEDLFQSALDGDTEVWDSEESREALGKLRELIDAGAFGTNFDSVKFTDGGSPTLLSSGRAGFELMGSWAYATHLDANPEFAENVLGYSEFPAIEGGEGDPDNLAGNTNNFYSVHKDTRYPEEAGEFLKLMYSDEFVQEQIAIGNLPTTTNTEEFLGEASNPEYAKYQFDLVKEAPHFQLSWDQAYPPEATVTIHTAVAQFFSGQIDEDGFIKAMQSL</sequence>
<organism evidence="2 3">
    <name type="scientific">Arthrobacter agilis</name>
    <dbReference type="NCBI Taxonomy" id="37921"/>
    <lineage>
        <taxon>Bacteria</taxon>
        <taxon>Bacillati</taxon>
        <taxon>Actinomycetota</taxon>
        <taxon>Actinomycetes</taxon>
        <taxon>Micrococcales</taxon>
        <taxon>Micrococcaceae</taxon>
        <taxon>Arthrobacter</taxon>
    </lineage>
</organism>
<dbReference type="Gene3D" id="3.40.190.10">
    <property type="entry name" value="Periplasmic binding protein-like II"/>
    <property type="match status" value="2"/>
</dbReference>
<evidence type="ECO:0000313" key="2">
    <source>
        <dbReference type="EMBL" id="AUZ88575.1"/>
    </source>
</evidence>
<dbReference type="SUPFAM" id="SSF53850">
    <property type="entry name" value="Periplasmic binding protein-like II"/>
    <property type="match status" value="1"/>
</dbReference>
<gene>
    <name evidence="2" type="ORF">CVO76_13700</name>
</gene>
<name>A0A2L0UH56_9MICC</name>
<dbReference type="AlphaFoldDB" id="A0A2L0UH56"/>
<proteinExistence type="predicted"/>
<evidence type="ECO:0000313" key="3">
    <source>
        <dbReference type="Proteomes" id="UP000239187"/>
    </source>
</evidence>
<dbReference type="EMBL" id="CP024915">
    <property type="protein sequence ID" value="AUZ88575.1"/>
    <property type="molecule type" value="Genomic_DNA"/>
</dbReference>
<dbReference type="PANTHER" id="PTHR43649:SF14">
    <property type="entry name" value="BLR3389 PROTEIN"/>
    <property type="match status" value="1"/>
</dbReference>
<feature type="chain" id="PRO_5038748883" evidence="1">
    <location>
        <begin position="25"/>
        <end position="433"/>
    </location>
</feature>
<dbReference type="InterPro" id="IPR006059">
    <property type="entry name" value="SBP"/>
</dbReference>
<dbReference type="PROSITE" id="PS51257">
    <property type="entry name" value="PROKAR_LIPOPROTEIN"/>
    <property type="match status" value="1"/>
</dbReference>
<dbReference type="Pfam" id="PF01547">
    <property type="entry name" value="SBP_bac_1"/>
    <property type="match status" value="1"/>
</dbReference>
<keyword evidence="1" id="KW-0732">Signal</keyword>
<accession>A0A2L0UH56</accession>
<reference evidence="2 3" key="1">
    <citation type="submission" date="2017-11" db="EMBL/GenBank/DDBJ databases">
        <title>Draft genome of Arthrobacter agilis strain UMCV2, a plant growth-promoting rhizobacterium and biocontrol capacity of phytopathogenic fungi.</title>
        <authorList>
            <person name="Martinez-Camara R."/>
            <person name="Santoyo G."/>
            <person name="Moreno-Hagelsieb G."/>
            <person name="Valencia-Cantero E."/>
        </authorList>
    </citation>
    <scope>NUCLEOTIDE SEQUENCE [LARGE SCALE GENOMIC DNA]</scope>
    <source>
        <strain evidence="2 3">UMCV2</strain>
    </source>
</reference>
<dbReference type="InterPro" id="IPR050490">
    <property type="entry name" value="Bact_solute-bd_prot1"/>
</dbReference>
<protein>
    <submittedName>
        <fullName evidence="2">Sugar-binding protein</fullName>
    </submittedName>
</protein>
<evidence type="ECO:0000256" key="1">
    <source>
        <dbReference type="SAM" id="SignalP"/>
    </source>
</evidence>
<dbReference type="Proteomes" id="UP000239187">
    <property type="component" value="Chromosome"/>
</dbReference>
<feature type="signal peptide" evidence="1">
    <location>
        <begin position="1"/>
        <end position="24"/>
    </location>
</feature>
<dbReference type="RefSeq" id="WP_133081223.1">
    <property type="nucleotide sequence ID" value="NZ_CP024915.1"/>
</dbReference>